<feature type="compositionally biased region" description="Polar residues" evidence="1">
    <location>
        <begin position="124"/>
        <end position="134"/>
    </location>
</feature>
<evidence type="ECO:0000313" key="3">
    <source>
        <dbReference type="Proteomes" id="UP000502823"/>
    </source>
</evidence>
<feature type="compositionally biased region" description="Polar residues" evidence="1">
    <location>
        <begin position="37"/>
        <end position="60"/>
    </location>
</feature>
<dbReference type="AlphaFoldDB" id="A0A6L2Q184"/>
<accession>A0A6L2Q184</accession>
<feature type="compositionally biased region" description="Polar residues" evidence="1">
    <location>
        <begin position="144"/>
        <end position="162"/>
    </location>
</feature>
<dbReference type="Proteomes" id="UP000502823">
    <property type="component" value="Unassembled WGS sequence"/>
</dbReference>
<dbReference type="EMBL" id="BLKM01000783">
    <property type="protein sequence ID" value="GFG38489.1"/>
    <property type="molecule type" value="Genomic_DNA"/>
</dbReference>
<dbReference type="InParanoid" id="A0A6L2Q184"/>
<feature type="region of interest" description="Disordered" evidence="1">
    <location>
        <begin position="34"/>
        <end position="236"/>
    </location>
</feature>
<keyword evidence="3" id="KW-1185">Reference proteome</keyword>
<name>A0A6L2Q184_COPFO</name>
<feature type="compositionally biased region" description="Basic and acidic residues" evidence="1">
    <location>
        <begin position="183"/>
        <end position="216"/>
    </location>
</feature>
<evidence type="ECO:0000313" key="2">
    <source>
        <dbReference type="EMBL" id="GFG38489.1"/>
    </source>
</evidence>
<organism evidence="2 3">
    <name type="scientific">Coptotermes formosanus</name>
    <name type="common">Formosan subterranean termite</name>
    <dbReference type="NCBI Taxonomy" id="36987"/>
    <lineage>
        <taxon>Eukaryota</taxon>
        <taxon>Metazoa</taxon>
        <taxon>Ecdysozoa</taxon>
        <taxon>Arthropoda</taxon>
        <taxon>Hexapoda</taxon>
        <taxon>Insecta</taxon>
        <taxon>Pterygota</taxon>
        <taxon>Neoptera</taxon>
        <taxon>Polyneoptera</taxon>
        <taxon>Dictyoptera</taxon>
        <taxon>Blattodea</taxon>
        <taxon>Blattoidea</taxon>
        <taxon>Termitoidae</taxon>
        <taxon>Rhinotermitidae</taxon>
        <taxon>Coptotermes</taxon>
    </lineage>
</organism>
<gene>
    <name evidence="2" type="ORF">Cfor_11222</name>
</gene>
<reference evidence="3" key="1">
    <citation type="submission" date="2020-01" db="EMBL/GenBank/DDBJ databases">
        <title>Draft genome sequence of the Termite Coptotermes fromosanus.</title>
        <authorList>
            <person name="Itakura S."/>
            <person name="Yosikawa Y."/>
            <person name="Umezawa K."/>
        </authorList>
    </citation>
    <scope>NUCLEOTIDE SEQUENCE [LARGE SCALE GENOMIC DNA]</scope>
</reference>
<comment type="caution">
    <text evidence="2">The sequence shown here is derived from an EMBL/GenBank/DDBJ whole genome shotgun (WGS) entry which is preliminary data.</text>
</comment>
<dbReference type="OrthoDB" id="340227at2759"/>
<sequence>MLSVGAFVPQPGDENELRAGFRGVFRPHALKRRNRSVSESYSMDVRQQGSSDRQAAQQFQKRVRRLSGGPSSTTSQDRRRAESLGPSTSQVSVSSSGRVRSNSFNSERTLESSSSNSKHSNSKDANQSTSSKTRVNFDLRKSEPGTSNACSAKSNSPDQISGCNVHELQDSTSGSFTYKPVPKKKESYSSRNSVEKQKRTGDSVRDATTSKDRDVTELVSLSKTKHENRSVSSPNL</sequence>
<proteinExistence type="predicted"/>
<evidence type="ECO:0000256" key="1">
    <source>
        <dbReference type="SAM" id="MobiDB-lite"/>
    </source>
</evidence>
<protein>
    <submittedName>
        <fullName evidence="2">Uncharacterized protein</fullName>
    </submittedName>
</protein>
<feature type="compositionally biased region" description="Low complexity" evidence="1">
    <location>
        <begin position="83"/>
        <end position="119"/>
    </location>
</feature>